<dbReference type="EMBL" id="FWXH01000018">
    <property type="protein sequence ID" value="SMC27534.1"/>
    <property type="molecule type" value="Genomic_DNA"/>
</dbReference>
<dbReference type="InterPro" id="IPR029479">
    <property type="entry name" value="Nitroreductase"/>
</dbReference>
<dbReference type="STRING" id="1121291.SAMN02745134_03207"/>
<gene>
    <name evidence="4" type="ORF">SAMN02745134_03207</name>
</gene>
<evidence type="ECO:0000256" key="1">
    <source>
        <dbReference type="ARBA" id="ARBA00007118"/>
    </source>
</evidence>
<dbReference type="RefSeq" id="WP_084117178.1">
    <property type="nucleotide sequence ID" value="NZ_FWXH01000018.1"/>
</dbReference>
<dbReference type="Proteomes" id="UP000192468">
    <property type="component" value="Unassembled WGS sequence"/>
</dbReference>
<keyword evidence="2" id="KW-0560">Oxidoreductase</keyword>
<keyword evidence="5" id="KW-1185">Reference proteome</keyword>
<dbReference type="Gene3D" id="3.40.109.10">
    <property type="entry name" value="NADH Oxidase"/>
    <property type="match status" value="1"/>
</dbReference>
<name>A0A1W1XUL6_9CLOT</name>
<dbReference type="OrthoDB" id="9812105at2"/>
<dbReference type="GO" id="GO:0016491">
    <property type="term" value="F:oxidoreductase activity"/>
    <property type="evidence" value="ECO:0007669"/>
    <property type="project" value="UniProtKB-KW"/>
</dbReference>
<evidence type="ECO:0000259" key="3">
    <source>
        <dbReference type="Pfam" id="PF00881"/>
    </source>
</evidence>
<evidence type="ECO:0000313" key="5">
    <source>
        <dbReference type="Proteomes" id="UP000192468"/>
    </source>
</evidence>
<dbReference type="CDD" id="cd02137">
    <property type="entry name" value="MhqN-like"/>
    <property type="match status" value="1"/>
</dbReference>
<dbReference type="SUPFAM" id="SSF55469">
    <property type="entry name" value="FMN-dependent nitroreductase-like"/>
    <property type="match status" value="1"/>
</dbReference>
<protein>
    <submittedName>
        <fullName evidence="4">Putative NAD(P)H nitroreductase</fullName>
    </submittedName>
</protein>
<accession>A0A1W1XUL6</accession>
<evidence type="ECO:0000313" key="4">
    <source>
        <dbReference type="EMBL" id="SMC27534.1"/>
    </source>
</evidence>
<comment type="similarity">
    <text evidence="1">Belongs to the nitroreductase family.</text>
</comment>
<feature type="domain" description="Nitroreductase" evidence="3">
    <location>
        <begin position="12"/>
        <end position="186"/>
    </location>
</feature>
<sequence length="208" mass="23934">MGYSNFHELINARKSANNFIEGVEITESELNEIFSEVILGPSCFNLQHTKYLVIKDKGMKEVFRDKACPQYKVHTASAAIIVLGNKKAYKDTERIYEPMKVLGMLDEISYSRTVQDIYNMYEGRGESFTRDEAIRNASLSAMMFMLAAKDKGWDTCPMIGFNINETKKLFHIEDDYEPALLITIGKEDPNNIRLRGYRKPVSEFVKYI</sequence>
<dbReference type="PANTHER" id="PTHR43673">
    <property type="entry name" value="NAD(P)H NITROREDUCTASE YDGI-RELATED"/>
    <property type="match status" value="1"/>
</dbReference>
<dbReference type="InterPro" id="IPR000415">
    <property type="entry name" value="Nitroreductase-like"/>
</dbReference>
<dbReference type="AlphaFoldDB" id="A0A1W1XUL6"/>
<dbReference type="Pfam" id="PF00881">
    <property type="entry name" value="Nitroreductase"/>
    <property type="match status" value="1"/>
</dbReference>
<reference evidence="4 5" key="1">
    <citation type="submission" date="2017-04" db="EMBL/GenBank/DDBJ databases">
        <authorList>
            <person name="Afonso C.L."/>
            <person name="Miller P.J."/>
            <person name="Scott M.A."/>
            <person name="Spackman E."/>
            <person name="Goraichik I."/>
            <person name="Dimitrov K.M."/>
            <person name="Suarez D.L."/>
            <person name="Swayne D.E."/>
        </authorList>
    </citation>
    <scope>NUCLEOTIDE SEQUENCE [LARGE SCALE GENOMIC DNA]</scope>
    <source>
        <strain evidence="4 5">DSM 12555</strain>
    </source>
</reference>
<organism evidence="4 5">
    <name type="scientific">Clostridium acidisoli DSM 12555</name>
    <dbReference type="NCBI Taxonomy" id="1121291"/>
    <lineage>
        <taxon>Bacteria</taxon>
        <taxon>Bacillati</taxon>
        <taxon>Bacillota</taxon>
        <taxon>Clostridia</taxon>
        <taxon>Eubacteriales</taxon>
        <taxon>Clostridiaceae</taxon>
        <taxon>Clostridium</taxon>
    </lineage>
</organism>
<dbReference type="PANTHER" id="PTHR43673:SF12">
    <property type="entry name" value="PROTEIN DRGA"/>
    <property type="match status" value="1"/>
</dbReference>
<proteinExistence type="inferred from homology"/>
<evidence type="ECO:0000256" key="2">
    <source>
        <dbReference type="ARBA" id="ARBA00023002"/>
    </source>
</evidence>